<evidence type="ECO:0000313" key="3">
    <source>
        <dbReference type="EMBL" id="RYU12728.1"/>
    </source>
</evidence>
<accession>A0A4Q5J4T7</accession>
<keyword evidence="4" id="KW-1185">Reference proteome</keyword>
<dbReference type="Proteomes" id="UP000291189">
    <property type="component" value="Unassembled WGS sequence"/>
</dbReference>
<dbReference type="Pfam" id="PF11222">
    <property type="entry name" value="DUF3017"/>
    <property type="match status" value="1"/>
</dbReference>
<feature type="compositionally biased region" description="Pro residues" evidence="1">
    <location>
        <begin position="15"/>
        <end position="29"/>
    </location>
</feature>
<feature type="transmembrane region" description="Helical" evidence="2">
    <location>
        <begin position="64"/>
        <end position="84"/>
    </location>
</feature>
<dbReference type="InterPro" id="IPR021385">
    <property type="entry name" value="DUF3017"/>
</dbReference>
<dbReference type="EMBL" id="SDPU01000020">
    <property type="protein sequence ID" value="RYU12728.1"/>
    <property type="molecule type" value="Genomic_DNA"/>
</dbReference>
<comment type="caution">
    <text evidence="3">The sequence shown here is derived from an EMBL/GenBank/DDBJ whole genome shotgun (WGS) entry which is preliminary data.</text>
</comment>
<name>A0A4Q5J4T7_9ACTN</name>
<reference evidence="3 4" key="1">
    <citation type="submission" date="2019-01" db="EMBL/GenBank/DDBJ databases">
        <title>Nocardioides guangzhouensis sp. nov., an actinobacterium isolated from soil.</title>
        <authorList>
            <person name="Fu Y."/>
            <person name="Cai Y."/>
            <person name="Lin Z."/>
            <person name="Chen P."/>
        </authorList>
    </citation>
    <scope>NUCLEOTIDE SEQUENCE [LARGE SCALE GENOMIC DNA]</scope>
    <source>
        <strain evidence="3 4">NBRC 105384</strain>
    </source>
</reference>
<keyword evidence="2" id="KW-0812">Transmembrane</keyword>
<feature type="transmembrane region" description="Helical" evidence="2">
    <location>
        <begin position="96"/>
        <end position="115"/>
    </location>
</feature>
<evidence type="ECO:0000256" key="1">
    <source>
        <dbReference type="SAM" id="MobiDB-lite"/>
    </source>
</evidence>
<proteinExistence type="predicted"/>
<sequence>MQSVPDTRDQLVTTPPTPPPPAPEPPPRRLPQTVGGTVFVVIVGIVLVGLALVVWGAWRTGLVWMGVAMLVGALTRAVLSERAAGMLRVRRRWSDVVLLTVSGLGLITLAVIVPSQPL</sequence>
<feature type="region of interest" description="Disordered" evidence="1">
    <location>
        <begin position="1"/>
        <end position="30"/>
    </location>
</feature>
<keyword evidence="2" id="KW-0472">Membrane</keyword>
<gene>
    <name evidence="3" type="ORF">ETU37_07060</name>
</gene>
<keyword evidence="2" id="KW-1133">Transmembrane helix</keyword>
<organism evidence="3 4">
    <name type="scientific">Nocardioides iriomotensis</name>
    <dbReference type="NCBI Taxonomy" id="715784"/>
    <lineage>
        <taxon>Bacteria</taxon>
        <taxon>Bacillati</taxon>
        <taxon>Actinomycetota</taxon>
        <taxon>Actinomycetes</taxon>
        <taxon>Propionibacteriales</taxon>
        <taxon>Nocardioidaceae</taxon>
        <taxon>Nocardioides</taxon>
    </lineage>
</organism>
<dbReference type="OrthoDB" id="3790201at2"/>
<protein>
    <submittedName>
        <fullName evidence="3">DUF3017 domain-containing protein</fullName>
    </submittedName>
</protein>
<feature type="transmembrane region" description="Helical" evidence="2">
    <location>
        <begin position="38"/>
        <end position="58"/>
    </location>
</feature>
<evidence type="ECO:0000256" key="2">
    <source>
        <dbReference type="SAM" id="Phobius"/>
    </source>
</evidence>
<dbReference type="AlphaFoldDB" id="A0A4Q5J4T7"/>
<evidence type="ECO:0000313" key="4">
    <source>
        <dbReference type="Proteomes" id="UP000291189"/>
    </source>
</evidence>